<evidence type="ECO:0000313" key="4">
    <source>
        <dbReference type="Proteomes" id="UP000199024"/>
    </source>
</evidence>
<feature type="transmembrane region" description="Helical" evidence="1">
    <location>
        <begin position="202"/>
        <end position="219"/>
    </location>
</feature>
<keyword evidence="4" id="KW-1185">Reference proteome</keyword>
<proteinExistence type="predicted"/>
<dbReference type="Pfam" id="PF14237">
    <property type="entry name" value="GYF_2"/>
    <property type="match status" value="1"/>
</dbReference>
<keyword evidence="1" id="KW-0472">Membrane</keyword>
<dbReference type="Proteomes" id="UP000199024">
    <property type="component" value="Unassembled WGS sequence"/>
</dbReference>
<sequence length="239" mass="26974">MLYHVTRNGQNYGPYTLEDLSRYVASGNVLPTDMAKSDEMTEWVTVASLLEPAASSMPPPQQPAYTETYQPGYAAPPASAYPAAAYDPPPNLSWGLVLLFSILTCSVFIFIWNMILAAWVNRIAPASKVLVLYIAVTVGWLVLSVVGQHHGIRHYSTGVHFDTENTGVSLLWICWWVLKLYARFTMRNELEKHYNTVEPMGLRLSGVMTFFFGGLYFTYHLNRIADMKRAMAYGMPRPY</sequence>
<name>A0A1I6L7U2_9BACT</name>
<keyword evidence="1" id="KW-1133">Transmembrane helix</keyword>
<dbReference type="EMBL" id="FOZL01000001">
    <property type="protein sequence ID" value="SFR99497.1"/>
    <property type="molecule type" value="Genomic_DNA"/>
</dbReference>
<evidence type="ECO:0000259" key="2">
    <source>
        <dbReference type="Pfam" id="PF14237"/>
    </source>
</evidence>
<dbReference type="STRING" id="474950.SAMN05421771_0384"/>
<feature type="transmembrane region" description="Helical" evidence="1">
    <location>
        <begin position="92"/>
        <end position="117"/>
    </location>
</feature>
<dbReference type="RefSeq" id="WP_089836098.1">
    <property type="nucleotide sequence ID" value="NZ_FOZL01000001.1"/>
</dbReference>
<gene>
    <name evidence="3" type="ORF">SAMN05421771_0384</name>
</gene>
<evidence type="ECO:0000256" key="1">
    <source>
        <dbReference type="SAM" id="Phobius"/>
    </source>
</evidence>
<reference evidence="3 4" key="1">
    <citation type="submission" date="2016-10" db="EMBL/GenBank/DDBJ databases">
        <authorList>
            <person name="de Groot N.N."/>
        </authorList>
    </citation>
    <scope>NUCLEOTIDE SEQUENCE [LARGE SCALE GENOMIC DNA]</scope>
    <source>
        <strain evidence="3 4">DSM 21001</strain>
    </source>
</reference>
<organism evidence="3 4">
    <name type="scientific">Granulicella pectinivorans</name>
    <dbReference type="NCBI Taxonomy" id="474950"/>
    <lineage>
        <taxon>Bacteria</taxon>
        <taxon>Pseudomonadati</taxon>
        <taxon>Acidobacteriota</taxon>
        <taxon>Terriglobia</taxon>
        <taxon>Terriglobales</taxon>
        <taxon>Acidobacteriaceae</taxon>
        <taxon>Granulicella</taxon>
    </lineage>
</organism>
<feature type="transmembrane region" description="Helical" evidence="1">
    <location>
        <begin position="129"/>
        <end position="146"/>
    </location>
</feature>
<evidence type="ECO:0000313" key="3">
    <source>
        <dbReference type="EMBL" id="SFR99497.1"/>
    </source>
</evidence>
<accession>A0A1I6L7U2</accession>
<protein>
    <recommendedName>
        <fullName evidence="2">GYF domain-containing protein</fullName>
    </recommendedName>
</protein>
<dbReference type="AlphaFoldDB" id="A0A1I6L7U2"/>
<dbReference type="InterPro" id="IPR025640">
    <property type="entry name" value="GYF_2"/>
</dbReference>
<dbReference type="OrthoDB" id="115249at2"/>
<feature type="domain" description="GYF" evidence="2">
    <location>
        <begin position="3"/>
        <end position="48"/>
    </location>
</feature>
<keyword evidence="1" id="KW-0812">Transmembrane</keyword>